<sequence>MTANKSSKAVPRAGGVKAPRDIPDRCQSTSPCPVLAASQGPGQQPLLGDGEKQSRYVRTDGRFLVRTGWKTATLGSAASLKGDAEFQGRLIKSKSISCLDNRLSIYKPPGQTKSGQESQEQKEQKGELSPEDGYNGRPLSCSTLSLGPSTNQSHKRTLSLTRTVAGVPPDTIRKKISEWEYRRVSLPRMSLCLDKRGGERVGGSEGCPSLLASPCSEKTFDFKGVRRMSSAYSECSYTEEEEGVSDKDCLGRFQKRISKTDSSGTFIRSLSARKETSAVLNRIQKIEQAMKENPSPSPPRYLSDDLDSTCTSKRSSICSVATEPDAVLVSDKLSKLRQRFSVCSTRSESPEPPSQQTSVGTPSTPYLNPNALLSMTPNGTRKCVSPANGLPPNGASEPPPPLPSTPAPGVTRPVKIEGSTPGRPQDRESCESEDATSLPSSYPSSPTENGTATTGTRTRPTAKSTLEENTYEDIKENPYEDVDLKRKSLGRKSCLREQQIVDHHGQEAELSTSAAI</sequence>
<evidence type="ECO:0000313" key="3">
    <source>
        <dbReference type="Proteomes" id="UP000518266"/>
    </source>
</evidence>
<dbReference type="AlphaFoldDB" id="A0A7J5X896"/>
<comment type="caution">
    <text evidence="2">The sequence shown here is derived from an EMBL/GenBank/DDBJ whole genome shotgun (WGS) entry which is preliminary data.</text>
</comment>
<organism evidence="2 3">
    <name type="scientific">Dissostichus mawsoni</name>
    <name type="common">Antarctic cod</name>
    <dbReference type="NCBI Taxonomy" id="36200"/>
    <lineage>
        <taxon>Eukaryota</taxon>
        <taxon>Metazoa</taxon>
        <taxon>Chordata</taxon>
        <taxon>Craniata</taxon>
        <taxon>Vertebrata</taxon>
        <taxon>Euteleostomi</taxon>
        <taxon>Actinopterygii</taxon>
        <taxon>Neopterygii</taxon>
        <taxon>Teleostei</taxon>
        <taxon>Neoteleostei</taxon>
        <taxon>Acanthomorphata</taxon>
        <taxon>Eupercaria</taxon>
        <taxon>Perciformes</taxon>
        <taxon>Notothenioidei</taxon>
        <taxon>Nototheniidae</taxon>
        <taxon>Dissostichus</taxon>
    </lineage>
</organism>
<dbReference type="Proteomes" id="UP000518266">
    <property type="component" value="Unassembled WGS sequence"/>
</dbReference>
<feature type="compositionally biased region" description="Polar residues" evidence="1">
    <location>
        <begin position="359"/>
        <end position="379"/>
    </location>
</feature>
<feature type="region of interest" description="Disordered" evidence="1">
    <location>
        <begin position="288"/>
        <end position="308"/>
    </location>
</feature>
<dbReference type="OrthoDB" id="10266080at2759"/>
<feature type="compositionally biased region" description="Pro residues" evidence="1">
    <location>
        <begin position="397"/>
        <end position="406"/>
    </location>
</feature>
<feature type="compositionally biased region" description="Basic and acidic residues" evidence="1">
    <location>
        <begin position="119"/>
        <end position="128"/>
    </location>
</feature>
<dbReference type="EMBL" id="JAAKFY010000027">
    <property type="protein sequence ID" value="KAF3832678.1"/>
    <property type="molecule type" value="Genomic_DNA"/>
</dbReference>
<gene>
    <name evidence="2" type="ORF">F7725_026343</name>
</gene>
<feature type="region of interest" description="Disordered" evidence="1">
    <location>
        <begin position="342"/>
        <end position="479"/>
    </location>
</feature>
<feature type="compositionally biased region" description="Low complexity" evidence="1">
    <location>
        <begin position="437"/>
        <end position="464"/>
    </location>
</feature>
<feature type="region of interest" description="Disordered" evidence="1">
    <location>
        <begin position="1"/>
        <end position="55"/>
    </location>
</feature>
<keyword evidence="3" id="KW-1185">Reference proteome</keyword>
<feature type="compositionally biased region" description="Low complexity" evidence="1">
    <location>
        <begin position="39"/>
        <end position="48"/>
    </location>
</feature>
<name>A0A7J5X896_DISMA</name>
<feature type="compositionally biased region" description="Polar residues" evidence="1">
    <location>
        <begin position="140"/>
        <end position="157"/>
    </location>
</feature>
<proteinExistence type="predicted"/>
<evidence type="ECO:0000313" key="2">
    <source>
        <dbReference type="EMBL" id="KAF3832678.1"/>
    </source>
</evidence>
<reference evidence="2 3" key="1">
    <citation type="submission" date="2020-03" db="EMBL/GenBank/DDBJ databases">
        <title>Dissostichus mawsoni Genome sequencing and assembly.</title>
        <authorList>
            <person name="Park H."/>
        </authorList>
    </citation>
    <scope>NUCLEOTIDE SEQUENCE [LARGE SCALE GENOMIC DNA]</scope>
    <source>
        <strain evidence="2">DM0001</strain>
        <tissue evidence="2">Muscle</tissue>
    </source>
</reference>
<evidence type="ECO:0000256" key="1">
    <source>
        <dbReference type="SAM" id="MobiDB-lite"/>
    </source>
</evidence>
<accession>A0A7J5X896</accession>
<protein>
    <submittedName>
        <fullName evidence="2">Uncharacterized protein</fullName>
    </submittedName>
</protein>
<feature type="region of interest" description="Disordered" evidence="1">
    <location>
        <begin position="104"/>
        <end position="157"/>
    </location>
</feature>